<evidence type="ECO:0008006" key="5">
    <source>
        <dbReference type="Google" id="ProtNLM"/>
    </source>
</evidence>
<dbReference type="EMBL" id="BAAAUV010000024">
    <property type="protein sequence ID" value="GAA3233077.1"/>
    <property type="molecule type" value="Genomic_DNA"/>
</dbReference>
<evidence type="ECO:0000313" key="4">
    <source>
        <dbReference type="Proteomes" id="UP001501237"/>
    </source>
</evidence>
<proteinExistence type="predicted"/>
<organism evidence="3 4">
    <name type="scientific">Actinocorallia longicatena</name>
    <dbReference type="NCBI Taxonomy" id="111803"/>
    <lineage>
        <taxon>Bacteria</taxon>
        <taxon>Bacillati</taxon>
        <taxon>Actinomycetota</taxon>
        <taxon>Actinomycetes</taxon>
        <taxon>Streptosporangiales</taxon>
        <taxon>Thermomonosporaceae</taxon>
        <taxon>Actinocorallia</taxon>
    </lineage>
</organism>
<dbReference type="Proteomes" id="UP001501237">
    <property type="component" value="Unassembled WGS sequence"/>
</dbReference>
<sequence>MGRRRGVNPRTVAIAADRVSTAGMIVAVVVALVLLVIVERSLLDVRKPADKPSPPAEAAEKAAGTTPASPQRLESRVAELMKKERGRVARMVYGRQGGDPVVAVTRQTADRMWAFGVAALPVPTSSSAMPQVALFLARWEGRRWRAGLSGTEGFRALLRVVPTRLLPATEIRTLARYSAGPVTQPQLMLPWQIGESRRVTAMPAQMTFDGGDGQVLAASDGLLYRFCTDAAGNGLVVIVNDTGLATEYYRLSDITRVADGTPVRQGDYLGQTGGPGTCGGATAATTLFGLGQGDGDLPLSGRTLGGWRFRDGWAQRGAEKIMPGQELSNFGP</sequence>
<accession>A0ABP6QID6</accession>
<keyword evidence="2" id="KW-1133">Transmembrane helix</keyword>
<dbReference type="SUPFAM" id="SSF51261">
    <property type="entry name" value="Duplicated hybrid motif"/>
    <property type="match status" value="1"/>
</dbReference>
<keyword evidence="4" id="KW-1185">Reference proteome</keyword>
<dbReference type="InterPro" id="IPR011055">
    <property type="entry name" value="Dup_hybrid_motif"/>
</dbReference>
<comment type="caution">
    <text evidence="3">The sequence shown here is derived from an EMBL/GenBank/DDBJ whole genome shotgun (WGS) entry which is preliminary data.</text>
</comment>
<feature type="region of interest" description="Disordered" evidence="1">
    <location>
        <begin position="47"/>
        <end position="72"/>
    </location>
</feature>
<dbReference type="Gene3D" id="2.70.70.10">
    <property type="entry name" value="Glucose Permease (Domain IIA)"/>
    <property type="match status" value="1"/>
</dbReference>
<protein>
    <recommendedName>
        <fullName evidence="5">Peptidase M23-like protein</fullName>
    </recommendedName>
</protein>
<keyword evidence="2" id="KW-0472">Membrane</keyword>
<evidence type="ECO:0000313" key="3">
    <source>
        <dbReference type="EMBL" id="GAA3233077.1"/>
    </source>
</evidence>
<name>A0ABP6QID6_9ACTN</name>
<evidence type="ECO:0000256" key="2">
    <source>
        <dbReference type="SAM" id="Phobius"/>
    </source>
</evidence>
<keyword evidence="2" id="KW-0812">Transmembrane</keyword>
<evidence type="ECO:0000256" key="1">
    <source>
        <dbReference type="SAM" id="MobiDB-lite"/>
    </source>
</evidence>
<gene>
    <name evidence="3" type="ORF">GCM10010468_65440</name>
</gene>
<feature type="transmembrane region" description="Helical" evidence="2">
    <location>
        <begin position="20"/>
        <end position="38"/>
    </location>
</feature>
<dbReference type="CDD" id="cd12797">
    <property type="entry name" value="M23_peptidase"/>
    <property type="match status" value="1"/>
</dbReference>
<reference evidence="4" key="1">
    <citation type="journal article" date="2019" name="Int. J. Syst. Evol. Microbiol.">
        <title>The Global Catalogue of Microorganisms (GCM) 10K type strain sequencing project: providing services to taxonomists for standard genome sequencing and annotation.</title>
        <authorList>
            <consortium name="The Broad Institute Genomics Platform"/>
            <consortium name="The Broad Institute Genome Sequencing Center for Infectious Disease"/>
            <person name="Wu L."/>
            <person name="Ma J."/>
        </authorList>
    </citation>
    <scope>NUCLEOTIDE SEQUENCE [LARGE SCALE GENOMIC DNA]</scope>
    <source>
        <strain evidence="4">JCM 9377</strain>
    </source>
</reference>